<protein>
    <recommendedName>
        <fullName evidence="4">Transmembrane protein</fullName>
    </recommendedName>
</protein>
<evidence type="ECO:0000256" key="1">
    <source>
        <dbReference type="SAM" id="Phobius"/>
    </source>
</evidence>
<feature type="transmembrane region" description="Helical" evidence="1">
    <location>
        <begin position="12"/>
        <end position="33"/>
    </location>
</feature>
<dbReference type="EMBL" id="JANUXW010000002">
    <property type="protein sequence ID" value="MCS4533192.1"/>
    <property type="molecule type" value="Genomic_DNA"/>
</dbReference>
<sequence>MVDFCWYGWDWGFWTGMVLVDVVGDVGAGGYLIRPYGGDRFGLCCGMNIFSDGLCRVGRMVW</sequence>
<evidence type="ECO:0000313" key="2">
    <source>
        <dbReference type="EMBL" id="MCS4533192.1"/>
    </source>
</evidence>
<organism evidence="2 3">
    <name type="scientific">Neisseria montereyensis</name>
    <dbReference type="NCBI Taxonomy" id="2973938"/>
    <lineage>
        <taxon>Bacteria</taxon>
        <taxon>Pseudomonadati</taxon>
        <taxon>Pseudomonadota</taxon>
        <taxon>Betaproteobacteria</taxon>
        <taxon>Neisseriales</taxon>
        <taxon>Neisseriaceae</taxon>
        <taxon>Neisseria</taxon>
    </lineage>
</organism>
<gene>
    <name evidence="2" type="ORF">NXS09_02625</name>
</gene>
<name>A0ABT2FAM8_9NEIS</name>
<evidence type="ECO:0008006" key="4">
    <source>
        <dbReference type="Google" id="ProtNLM"/>
    </source>
</evidence>
<comment type="caution">
    <text evidence="2">The sequence shown here is derived from an EMBL/GenBank/DDBJ whole genome shotgun (WGS) entry which is preliminary data.</text>
</comment>
<reference evidence="2" key="2">
    <citation type="journal article" date="2023" name="Curr. Microbiol.">
        <title>Neisseria montereyensis sp. nov., Isolated from Oropharynx of California Sea Lion (Zalophus californianus): Genomic, Phylogenetic, and Phenotypic Study.</title>
        <authorList>
            <person name="Volokhov D.V."/>
            <person name="Zagorodnyaya T.A."/>
            <person name="Furtak V.A."/>
            <person name="Nattanmai G."/>
            <person name="Randall L."/>
            <person name="Jose S."/>
            <person name="Gao Y."/>
            <person name="Gulland F.M."/>
            <person name="Eisenberg T."/>
            <person name="Delmonte P."/>
            <person name="Blom J."/>
            <person name="Mitchell K.K."/>
        </authorList>
    </citation>
    <scope>NUCLEOTIDE SEQUENCE</scope>
    <source>
        <strain evidence="2">CSL10203-ORH2</strain>
    </source>
</reference>
<dbReference type="Proteomes" id="UP001166947">
    <property type="component" value="Unassembled WGS sequence"/>
</dbReference>
<proteinExistence type="predicted"/>
<reference evidence="2" key="1">
    <citation type="submission" date="2022-08" db="EMBL/GenBank/DDBJ databases">
        <authorList>
            <person name="Volokhov D.V."/>
            <person name="Furtak V.A."/>
            <person name="Zagorodnyaya T.A."/>
        </authorList>
    </citation>
    <scope>NUCLEOTIDE SEQUENCE</scope>
    <source>
        <strain evidence="2">CSL10203-ORH2</strain>
    </source>
</reference>
<evidence type="ECO:0000313" key="3">
    <source>
        <dbReference type="Proteomes" id="UP001166947"/>
    </source>
</evidence>
<keyword evidence="3" id="KW-1185">Reference proteome</keyword>
<accession>A0ABT2FAM8</accession>
<keyword evidence="1" id="KW-1133">Transmembrane helix</keyword>
<keyword evidence="1" id="KW-0812">Transmembrane</keyword>
<keyword evidence="1" id="KW-0472">Membrane</keyword>